<accession>A0AAD8Z3L0</accession>
<dbReference type="Proteomes" id="UP001239994">
    <property type="component" value="Unassembled WGS sequence"/>
</dbReference>
<organism evidence="3 4">
    <name type="scientific">Electrophorus voltai</name>
    <dbReference type="NCBI Taxonomy" id="2609070"/>
    <lineage>
        <taxon>Eukaryota</taxon>
        <taxon>Metazoa</taxon>
        <taxon>Chordata</taxon>
        <taxon>Craniata</taxon>
        <taxon>Vertebrata</taxon>
        <taxon>Euteleostomi</taxon>
        <taxon>Actinopterygii</taxon>
        <taxon>Neopterygii</taxon>
        <taxon>Teleostei</taxon>
        <taxon>Ostariophysi</taxon>
        <taxon>Gymnotiformes</taxon>
        <taxon>Gymnotoidei</taxon>
        <taxon>Gymnotidae</taxon>
        <taxon>Electrophorus</taxon>
    </lineage>
</organism>
<feature type="region of interest" description="Disordered" evidence="1">
    <location>
        <begin position="175"/>
        <end position="203"/>
    </location>
</feature>
<dbReference type="PANTHER" id="PTHR15503:SF22">
    <property type="entry name" value="TRANSPOSON TY3-I GAG POLYPROTEIN"/>
    <property type="match status" value="1"/>
</dbReference>
<comment type="caution">
    <text evidence="3">The sequence shown here is derived from an EMBL/GenBank/DDBJ whole genome shotgun (WGS) entry which is preliminary data.</text>
</comment>
<evidence type="ECO:0000313" key="3">
    <source>
        <dbReference type="EMBL" id="KAK1791834.1"/>
    </source>
</evidence>
<dbReference type="AlphaFoldDB" id="A0AAD8Z3L0"/>
<reference evidence="3" key="1">
    <citation type="submission" date="2023-03" db="EMBL/GenBank/DDBJ databases">
        <title>Electrophorus voltai genome.</title>
        <authorList>
            <person name="Bian C."/>
        </authorList>
    </citation>
    <scope>NUCLEOTIDE SEQUENCE</scope>
    <source>
        <strain evidence="3">CB-2022</strain>
        <tissue evidence="3">Muscle</tissue>
    </source>
</reference>
<dbReference type="InterPro" id="IPR032567">
    <property type="entry name" value="RTL1-rel"/>
</dbReference>
<proteinExistence type="predicted"/>
<dbReference type="EMBL" id="JAROKS010000020">
    <property type="protein sequence ID" value="KAK1791834.1"/>
    <property type="molecule type" value="Genomic_DNA"/>
</dbReference>
<keyword evidence="4" id="KW-1185">Reference proteome</keyword>
<dbReference type="PANTHER" id="PTHR15503">
    <property type="entry name" value="LDOC1 RELATED"/>
    <property type="match status" value="1"/>
</dbReference>
<gene>
    <name evidence="3" type="ORF">P4O66_013805</name>
</gene>
<dbReference type="Pfam" id="PF16297">
    <property type="entry name" value="DUF4939"/>
    <property type="match status" value="1"/>
</dbReference>
<dbReference type="InterPro" id="IPR032549">
    <property type="entry name" value="DUF4939"/>
</dbReference>
<evidence type="ECO:0000259" key="2">
    <source>
        <dbReference type="Pfam" id="PF16297"/>
    </source>
</evidence>
<feature type="domain" description="DUF4939" evidence="2">
    <location>
        <begin position="11"/>
        <end position="84"/>
    </location>
</feature>
<name>A0AAD8Z3L0_9TELE</name>
<evidence type="ECO:0000256" key="1">
    <source>
        <dbReference type="SAM" id="MobiDB-lite"/>
    </source>
</evidence>
<protein>
    <recommendedName>
        <fullName evidence="2">DUF4939 domain-containing protein</fullName>
    </recommendedName>
</protein>
<sequence length="203" mass="22939">MSLIPEDDGTPEKRDGDPETCEGFIVQCELFFGYQPRLSNYAKASFVIWRLTGNARVWGAALGTNNSPLMNDYAGFIGELCLVFYQQGRLCGQSLLHLRQGSRSTANYAMEFQALIAGTRCNEPTQIDVFVNRLWAELQAELACRWEGNTLNEVVHLAIRYDRLLQEKRRCVQREAKQRTGAGPTWQTDMPEEPMQLDAAGVQ</sequence>
<evidence type="ECO:0000313" key="4">
    <source>
        <dbReference type="Proteomes" id="UP001239994"/>
    </source>
</evidence>